<keyword evidence="1" id="KW-0472">Membrane</keyword>
<dbReference type="AlphaFoldDB" id="A8P8H4"/>
<keyword evidence="1" id="KW-1133">Transmembrane helix</keyword>
<keyword evidence="3" id="KW-1185">Reference proteome</keyword>
<evidence type="ECO:0000256" key="1">
    <source>
        <dbReference type="SAM" id="Phobius"/>
    </source>
</evidence>
<dbReference type="Proteomes" id="UP000001861">
    <property type="component" value="Unassembled WGS sequence"/>
</dbReference>
<protein>
    <submittedName>
        <fullName evidence="2">Uncharacterized protein</fullName>
    </submittedName>
</protein>
<feature type="transmembrane region" description="Helical" evidence="1">
    <location>
        <begin position="152"/>
        <end position="169"/>
    </location>
</feature>
<reference evidence="2 3" key="1">
    <citation type="journal article" date="2010" name="Proc. Natl. Acad. Sci. U.S.A.">
        <title>Insights into evolution of multicellular fungi from the assembled chromosomes of the mushroom Coprinopsis cinerea (Coprinus cinereus).</title>
        <authorList>
            <person name="Stajich J.E."/>
            <person name="Wilke S.K."/>
            <person name="Ahren D."/>
            <person name="Au C.H."/>
            <person name="Birren B.W."/>
            <person name="Borodovsky M."/>
            <person name="Burns C."/>
            <person name="Canback B."/>
            <person name="Casselton L.A."/>
            <person name="Cheng C.K."/>
            <person name="Deng J."/>
            <person name="Dietrich F.S."/>
            <person name="Fargo D.C."/>
            <person name="Farman M.L."/>
            <person name="Gathman A.C."/>
            <person name="Goldberg J."/>
            <person name="Guigo R."/>
            <person name="Hoegger P.J."/>
            <person name="Hooker J.B."/>
            <person name="Huggins A."/>
            <person name="James T.Y."/>
            <person name="Kamada T."/>
            <person name="Kilaru S."/>
            <person name="Kodira C."/>
            <person name="Kues U."/>
            <person name="Kupfer D."/>
            <person name="Kwan H.S."/>
            <person name="Lomsadze A."/>
            <person name="Li W."/>
            <person name="Lilly W.W."/>
            <person name="Ma L.J."/>
            <person name="Mackey A.J."/>
            <person name="Manning G."/>
            <person name="Martin F."/>
            <person name="Muraguchi H."/>
            <person name="Natvig D.O."/>
            <person name="Palmerini H."/>
            <person name="Ramesh M.A."/>
            <person name="Rehmeyer C.J."/>
            <person name="Roe B.A."/>
            <person name="Shenoy N."/>
            <person name="Stanke M."/>
            <person name="Ter-Hovhannisyan V."/>
            <person name="Tunlid A."/>
            <person name="Velagapudi R."/>
            <person name="Vision T.J."/>
            <person name="Zeng Q."/>
            <person name="Zolan M.E."/>
            <person name="Pukkila P.J."/>
        </authorList>
    </citation>
    <scope>NUCLEOTIDE SEQUENCE [LARGE SCALE GENOMIC DNA]</scope>
    <source>
        <strain evidence="3">Okayama-7 / 130 / ATCC MYA-4618 / FGSC 9003</strain>
    </source>
</reference>
<accession>A8P8H4</accession>
<feature type="transmembrane region" description="Helical" evidence="1">
    <location>
        <begin position="96"/>
        <end position="120"/>
    </location>
</feature>
<proteinExistence type="predicted"/>
<organism evidence="2 3">
    <name type="scientific">Coprinopsis cinerea (strain Okayama-7 / 130 / ATCC MYA-4618 / FGSC 9003)</name>
    <name type="common">Inky cap fungus</name>
    <name type="synonym">Hormographiella aspergillata</name>
    <dbReference type="NCBI Taxonomy" id="240176"/>
    <lineage>
        <taxon>Eukaryota</taxon>
        <taxon>Fungi</taxon>
        <taxon>Dikarya</taxon>
        <taxon>Basidiomycota</taxon>
        <taxon>Agaricomycotina</taxon>
        <taxon>Agaricomycetes</taxon>
        <taxon>Agaricomycetidae</taxon>
        <taxon>Agaricales</taxon>
        <taxon>Agaricineae</taxon>
        <taxon>Psathyrellaceae</taxon>
        <taxon>Coprinopsis</taxon>
    </lineage>
</organism>
<feature type="transmembrane region" description="Helical" evidence="1">
    <location>
        <begin position="21"/>
        <end position="45"/>
    </location>
</feature>
<name>A8P8H4_COPC7</name>
<dbReference type="GeneID" id="6016186"/>
<keyword evidence="1" id="KW-0812">Transmembrane</keyword>
<dbReference type="RefSeq" id="XP_001839569.1">
    <property type="nucleotide sequence ID" value="XM_001839517.1"/>
</dbReference>
<dbReference type="InParanoid" id="A8P8H4"/>
<dbReference type="EMBL" id="AACS02000011">
    <property type="protein sequence ID" value="EAU82244.1"/>
    <property type="molecule type" value="Genomic_DNA"/>
</dbReference>
<sequence>MPRSSTQSKLLPSKIQEHAKKLLYIHLTLSLLFSFLGLIFTGVLHPESTPRDTLTRYLHFASLLLGGFTLSRVTIIPETSGCYRDDEKPIVYFPRALGLAFTLLSSVFAAAWLALCVRVVSEELLEFPEEWNTFVKVIHAVYMGGEALGASVQAWAFGVIAVLLQVVAYRPVRERQDKSVQSGVGKEV</sequence>
<dbReference type="KEGG" id="cci:CC1G_12032"/>
<evidence type="ECO:0000313" key="3">
    <source>
        <dbReference type="Proteomes" id="UP000001861"/>
    </source>
</evidence>
<feature type="transmembrane region" description="Helical" evidence="1">
    <location>
        <begin position="57"/>
        <end position="75"/>
    </location>
</feature>
<dbReference type="VEuPathDB" id="FungiDB:CC1G_12032"/>
<gene>
    <name evidence="2" type="ORF">CC1G_12032</name>
</gene>
<evidence type="ECO:0000313" key="2">
    <source>
        <dbReference type="EMBL" id="EAU82244.1"/>
    </source>
</evidence>
<comment type="caution">
    <text evidence="2">The sequence shown here is derived from an EMBL/GenBank/DDBJ whole genome shotgun (WGS) entry which is preliminary data.</text>
</comment>